<name>A0A6V7UAK0_MELEN</name>
<proteinExistence type="predicted"/>
<evidence type="ECO:0000313" key="1">
    <source>
        <dbReference type="EMBL" id="CAD2151643.1"/>
    </source>
</evidence>
<accession>A0A6V7UAK0</accession>
<dbReference type="AlphaFoldDB" id="A0A6V7UAK0"/>
<reference evidence="1 2" key="1">
    <citation type="submission" date="2020-08" db="EMBL/GenBank/DDBJ databases">
        <authorList>
            <person name="Koutsovoulos G."/>
            <person name="Danchin GJ E."/>
        </authorList>
    </citation>
    <scope>NUCLEOTIDE SEQUENCE [LARGE SCALE GENOMIC DNA]</scope>
</reference>
<evidence type="ECO:0000313" key="2">
    <source>
        <dbReference type="Proteomes" id="UP000580250"/>
    </source>
</evidence>
<dbReference type="EMBL" id="CAJEWN010000048">
    <property type="protein sequence ID" value="CAD2151643.1"/>
    <property type="molecule type" value="Genomic_DNA"/>
</dbReference>
<organism evidence="1 2">
    <name type="scientific">Meloidogyne enterolobii</name>
    <name type="common">Root-knot nematode worm</name>
    <name type="synonym">Meloidogyne mayaguensis</name>
    <dbReference type="NCBI Taxonomy" id="390850"/>
    <lineage>
        <taxon>Eukaryota</taxon>
        <taxon>Metazoa</taxon>
        <taxon>Ecdysozoa</taxon>
        <taxon>Nematoda</taxon>
        <taxon>Chromadorea</taxon>
        <taxon>Rhabditida</taxon>
        <taxon>Tylenchina</taxon>
        <taxon>Tylenchomorpha</taxon>
        <taxon>Tylenchoidea</taxon>
        <taxon>Meloidogynidae</taxon>
        <taxon>Meloidogyninae</taxon>
        <taxon>Meloidogyne</taxon>
    </lineage>
</organism>
<comment type="caution">
    <text evidence="1">The sequence shown here is derived from an EMBL/GenBank/DDBJ whole genome shotgun (WGS) entry which is preliminary data.</text>
</comment>
<sequence>MDNTASTNNSTEISENRITDVFAKFISLIYNFKIKNKLEDIISDAKRQINFKNVCKTAK</sequence>
<gene>
    <name evidence="1" type="ORF">MENT_LOCUS10484</name>
</gene>
<protein>
    <submittedName>
        <fullName evidence="1">Uncharacterized protein</fullName>
    </submittedName>
</protein>
<dbReference type="Proteomes" id="UP000580250">
    <property type="component" value="Unassembled WGS sequence"/>
</dbReference>